<dbReference type="InterPro" id="IPR002010">
    <property type="entry name" value="T3SS_IM_R"/>
</dbReference>
<comment type="similarity">
    <text evidence="2">Belongs to the FliR/MopE/SpaR family.</text>
</comment>
<feature type="transmembrane region" description="Helical" evidence="7">
    <location>
        <begin position="17"/>
        <end position="36"/>
    </location>
</feature>
<evidence type="ECO:0000256" key="5">
    <source>
        <dbReference type="ARBA" id="ARBA00022989"/>
    </source>
</evidence>
<dbReference type="PANTHER" id="PTHR30065">
    <property type="entry name" value="FLAGELLAR BIOSYNTHETIC PROTEIN FLIR"/>
    <property type="match status" value="1"/>
</dbReference>
<evidence type="ECO:0000256" key="2">
    <source>
        <dbReference type="ARBA" id="ARBA00009772"/>
    </source>
</evidence>
<dbReference type="Pfam" id="PF01311">
    <property type="entry name" value="Bac_export_1"/>
    <property type="match status" value="1"/>
</dbReference>
<accession>A0ABV7DTC5</accession>
<feature type="transmembrane region" description="Helical" evidence="7">
    <location>
        <begin position="85"/>
        <end position="108"/>
    </location>
</feature>
<keyword evidence="8" id="KW-0282">Flagellum</keyword>
<keyword evidence="8" id="KW-0969">Cilium</keyword>
<comment type="caution">
    <text evidence="8">The sequence shown here is derived from an EMBL/GenBank/DDBJ whole genome shotgun (WGS) entry which is preliminary data.</text>
</comment>
<evidence type="ECO:0000313" key="9">
    <source>
        <dbReference type="Proteomes" id="UP001595445"/>
    </source>
</evidence>
<organism evidence="8 9">
    <name type="scientific">Tabrizicola soli</name>
    <dbReference type="NCBI Taxonomy" id="2185115"/>
    <lineage>
        <taxon>Bacteria</taxon>
        <taxon>Pseudomonadati</taxon>
        <taxon>Pseudomonadota</taxon>
        <taxon>Alphaproteobacteria</taxon>
        <taxon>Rhodobacterales</taxon>
        <taxon>Paracoccaceae</taxon>
        <taxon>Tabrizicola</taxon>
    </lineage>
</organism>
<evidence type="ECO:0000256" key="7">
    <source>
        <dbReference type="SAM" id="Phobius"/>
    </source>
</evidence>
<keyword evidence="3" id="KW-1003">Cell membrane</keyword>
<dbReference type="PANTHER" id="PTHR30065:SF8">
    <property type="entry name" value="FLAGELLAR BIOSYNTHETIC PROTEIN FLIR"/>
    <property type="match status" value="1"/>
</dbReference>
<keyword evidence="5 7" id="KW-1133">Transmembrane helix</keyword>
<feature type="transmembrane region" description="Helical" evidence="7">
    <location>
        <begin position="129"/>
        <end position="148"/>
    </location>
</feature>
<dbReference type="RefSeq" id="WP_197643192.1">
    <property type="nucleotide sequence ID" value="NZ_JAEACP010000008.1"/>
</dbReference>
<dbReference type="EMBL" id="JBHRSM010000013">
    <property type="protein sequence ID" value="MFC3085880.1"/>
    <property type="molecule type" value="Genomic_DNA"/>
</dbReference>
<evidence type="ECO:0000256" key="3">
    <source>
        <dbReference type="ARBA" id="ARBA00022475"/>
    </source>
</evidence>
<evidence type="ECO:0000256" key="6">
    <source>
        <dbReference type="ARBA" id="ARBA00023136"/>
    </source>
</evidence>
<feature type="transmembrane region" description="Helical" evidence="7">
    <location>
        <begin position="184"/>
        <end position="204"/>
    </location>
</feature>
<evidence type="ECO:0000256" key="4">
    <source>
        <dbReference type="ARBA" id="ARBA00022692"/>
    </source>
</evidence>
<feature type="transmembrane region" description="Helical" evidence="7">
    <location>
        <begin position="216"/>
        <end position="245"/>
    </location>
</feature>
<feature type="transmembrane region" description="Helical" evidence="7">
    <location>
        <begin position="48"/>
        <end position="65"/>
    </location>
</feature>
<dbReference type="Proteomes" id="UP001595445">
    <property type="component" value="Unassembled WGS sequence"/>
</dbReference>
<keyword evidence="4 7" id="KW-0812">Transmembrane</keyword>
<keyword evidence="8" id="KW-0966">Cell projection</keyword>
<dbReference type="PRINTS" id="PR00953">
    <property type="entry name" value="TYPE3IMRPROT"/>
</dbReference>
<evidence type="ECO:0000313" key="8">
    <source>
        <dbReference type="EMBL" id="MFC3085880.1"/>
    </source>
</evidence>
<evidence type="ECO:0000256" key="1">
    <source>
        <dbReference type="ARBA" id="ARBA00004651"/>
    </source>
</evidence>
<sequence>MNQLIRDLAGLLDLADGLVWAAALAFLRVGAAVALMPGLGGTAVPQRVKLAAAIVLTLVVTPFVAEHVAATGLQPGLVALGGEALAGLILGIGLRLFVMALQTAASIIAQATTLSQLFAGAAPEPQPAIGNLLMIAGVALALAAGLHVRAAGMLVLSYDLFPAGAYPDPARILDWGLERVGTTFALAFSLAAPFVIASTVYNLAIGAINRAMPQLMVAMVGAPALTLGALALLSVVTPLLLAVWLDAFAAQVAQPFDPSP</sequence>
<name>A0ABV7DTC5_9RHOB</name>
<gene>
    <name evidence="8" type="ORF">ACFOD6_07445</name>
</gene>
<keyword evidence="6 7" id="KW-0472">Membrane</keyword>
<protein>
    <submittedName>
        <fullName evidence="8">Flagellar biosynthetic protein FliR</fullName>
    </submittedName>
</protein>
<comment type="subcellular location">
    <subcellularLocation>
        <location evidence="1">Cell membrane</location>
        <topology evidence="1">Multi-pass membrane protein</topology>
    </subcellularLocation>
</comment>
<keyword evidence="9" id="KW-1185">Reference proteome</keyword>
<reference evidence="9" key="1">
    <citation type="journal article" date="2019" name="Int. J. Syst. Evol. Microbiol.">
        <title>The Global Catalogue of Microorganisms (GCM) 10K type strain sequencing project: providing services to taxonomists for standard genome sequencing and annotation.</title>
        <authorList>
            <consortium name="The Broad Institute Genomics Platform"/>
            <consortium name="The Broad Institute Genome Sequencing Center for Infectious Disease"/>
            <person name="Wu L."/>
            <person name="Ma J."/>
        </authorList>
    </citation>
    <scope>NUCLEOTIDE SEQUENCE [LARGE SCALE GENOMIC DNA]</scope>
    <source>
        <strain evidence="9">KCTC 62102</strain>
    </source>
</reference>
<proteinExistence type="inferred from homology"/>